<dbReference type="AlphaFoldDB" id="A0A422Q7R4"/>
<keyword evidence="3" id="KW-1185">Reference proteome</keyword>
<evidence type="ECO:0000313" key="3">
    <source>
        <dbReference type="Proteomes" id="UP000284403"/>
    </source>
</evidence>
<name>A0A422Q7R4_9TRYP</name>
<accession>A0A422Q7R4</accession>
<gene>
    <name evidence="2" type="ORF">Tco025E_01748</name>
</gene>
<dbReference type="RefSeq" id="XP_029231205.1">
    <property type="nucleotide sequence ID" value="XM_029368684.1"/>
</dbReference>
<dbReference type="GeneID" id="40315359"/>
<organism evidence="2 3">
    <name type="scientific">Trypanosoma conorhini</name>
    <dbReference type="NCBI Taxonomy" id="83891"/>
    <lineage>
        <taxon>Eukaryota</taxon>
        <taxon>Discoba</taxon>
        <taxon>Euglenozoa</taxon>
        <taxon>Kinetoplastea</taxon>
        <taxon>Metakinetoplastina</taxon>
        <taxon>Trypanosomatida</taxon>
        <taxon>Trypanosomatidae</taxon>
        <taxon>Trypanosoma</taxon>
    </lineage>
</organism>
<protein>
    <submittedName>
        <fullName evidence="2">Uncharacterized protein</fullName>
    </submittedName>
</protein>
<reference evidence="2 3" key="1">
    <citation type="journal article" date="2018" name="BMC Genomics">
        <title>Genomic comparison of Trypanosoma conorhini and Trypanosoma rangeli to Trypanosoma cruzi strains of high and low virulence.</title>
        <authorList>
            <person name="Bradwell K.R."/>
            <person name="Koparde V.N."/>
            <person name="Matveyev A.V."/>
            <person name="Serrano M.G."/>
            <person name="Alves J.M."/>
            <person name="Parikh H."/>
            <person name="Huang B."/>
            <person name="Lee V."/>
            <person name="Espinosa-Alvarez O."/>
            <person name="Ortiz P.A."/>
            <person name="Costa-Martins A.G."/>
            <person name="Teixeira M.M."/>
            <person name="Buck G.A."/>
        </authorList>
    </citation>
    <scope>NUCLEOTIDE SEQUENCE [LARGE SCALE GENOMIC DNA]</scope>
    <source>
        <strain evidence="2 3">025E</strain>
    </source>
</reference>
<evidence type="ECO:0000313" key="2">
    <source>
        <dbReference type="EMBL" id="RNF25999.1"/>
    </source>
</evidence>
<feature type="compositionally biased region" description="Basic and acidic residues" evidence="1">
    <location>
        <begin position="17"/>
        <end position="32"/>
    </location>
</feature>
<evidence type="ECO:0000256" key="1">
    <source>
        <dbReference type="SAM" id="MobiDB-lite"/>
    </source>
</evidence>
<dbReference type="EMBL" id="MKKU01000061">
    <property type="protein sequence ID" value="RNF25999.1"/>
    <property type="molecule type" value="Genomic_DNA"/>
</dbReference>
<feature type="region of interest" description="Disordered" evidence="1">
    <location>
        <begin position="1"/>
        <end position="34"/>
    </location>
</feature>
<sequence>MTADGGDWAHLRTHASGQERHCRGRGRDDRASVGRAMWDGEVSSVARGSGLPEALPRSRREVPAYAKSLLQSAYDDGRLSCAQFVAVAKQALLFVARARRRSARGGAPRPSWRKLCDCR</sequence>
<comment type="caution">
    <text evidence="2">The sequence shown here is derived from an EMBL/GenBank/DDBJ whole genome shotgun (WGS) entry which is preliminary data.</text>
</comment>
<dbReference type="Proteomes" id="UP000284403">
    <property type="component" value="Unassembled WGS sequence"/>
</dbReference>
<proteinExistence type="predicted"/>